<sequence>MKLSLSSLLYFGLLLFGSSFTARAQDSLLTIDDKIVTLKEVVVLSNLDVPGFVRRIQLDTSFYRAFKNLREINYTALNDVRMMDKKGKVSGSLQSRTIQSFENGCREMQVQEEKLAGDIKDKNGDWNYTTMEMYASLFFTNGKICGENNSVSQAELSLKNKRGLEKHKEQLKMLFFNPGRKIPGIPFIGDKINIYEPPMSELYEFVLDMENYKGENAYVFRIASLPDLPAGKRSDIVLNRVDTWFHPSDMRILARRYDLSYRAGVYDFDVRMEVEMTRLGDLLVPSLLRYTGDWKVAFKKRERGIFTATLFGFGN</sequence>
<evidence type="ECO:0000256" key="1">
    <source>
        <dbReference type="SAM" id="SignalP"/>
    </source>
</evidence>
<protein>
    <submittedName>
        <fullName evidence="2">Uncharacterized protein</fullName>
    </submittedName>
</protein>
<evidence type="ECO:0000313" key="2">
    <source>
        <dbReference type="EMBL" id="MCF1713409.1"/>
    </source>
</evidence>
<keyword evidence="3" id="KW-1185">Reference proteome</keyword>
<name>A0ABS9BF11_9BACT</name>
<gene>
    <name evidence="2" type="ORF">L0U88_02055</name>
</gene>
<keyword evidence="1" id="KW-0732">Signal</keyword>
<organism evidence="2 3">
    <name type="scientific">Flavihumibacter fluminis</name>
    <dbReference type="NCBI Taxonomy" id="2909236"/>
    <lineage>
        <taxon>Bacteria</taxon>
        <taxon>Pseudomonadati</taxon>
        <taxon>Bacteroidota</taxon>
        <taxon>Chitinophagia</taxon>
        <taxon>Chitinophagales</taxon>
        <taxon>Chitinophagaceae</taxon>
        <taxon>Flavihumibacter</taxon>
    </lineage>
</organism>
<dbReference type="RefSeq" id="WP_234863941.1">
    <property type="nucleotide sequence ID" value="NZ_JAKEVY010000001.1"/>
</dbReference>
<feature type="chain" id="PRO_5045838248" evidence="1">
    <location>
        <begin position="25"/>
        <end position="315"/>
    </location>
</feature>
<dbReference type="EMBL" id="JAKEVY010000001">
    <property type="protein sequence ID" value="MCF1713409.1"/>
    <property type="molecule type" value="Genomic_DNA"/>
</dbReference>
<feature type="signal peptide" evidence="1">
    <location>
        <begin position="1"/>
        <end position="24"/>
    </location>
</feature>
<accession>A0ABS9BF11</accession>
<evidence type="ECO:0000313" key="3">
    <source>
        <dbReference type="Proteomes" id="UP001200145"/>
    </source>
</evidence>
<dbReference type="Proteomes" id="UP001200145">
    <property type="component" value="Unassembled WGS sequence"/>
</dbReference>
<proteinExistence type="predicted"/>
<comment type="caution">
    <text evidence="2">The sequence shown here is derived from an EMBL/GenBank/DDBJ whole genome shotgun (WGS) entry which is preliminary data.</text>
</comment>
<reference evidence="2 3" key="1">
    <citation type="submission" date="2022-01" db="EMBL/GenBank/DDBJ databases">
        <title>Flavihumibacter sp. nov., isolated from sediment of a river.</title>
        <authorList>
            <person name="Liu H."/>
        </authorList>
    </citation>
    <scope>NUCLEOTIDE SEQUENCE [LARGE SCALE GENOMIC DNA]</scope>
    <source>
        <strain evidence="2 3">RY-1</strain>
    </source>
</reference>